<name>A0ABW1NEC9_9ACTN</name>
<gene>
    <name evidence="1" type="ORF">ACFP1K_09130</name>
</gene>
<keyword evidence="2" id="KW-1185">Reference proteome</keyword>
<protein>
    <submittedName>
        <fullName evidence="1">Uncharacterized protein</fullName>
    </submittedName>
</protein>
<proteinExistence type="predicted"/>
<reference evidence="2" key="1">
    <citation type="journal article" date="2019" name="Int. J. Syst. Evol. Microbiol.">
        <title>The Global Catalogue of Microorganisms (GCM) 10K type strain sequencing project: providing services to taxonomists for standard genome sequencing and annotation.</title>
        <authorList>
            <consortium name="The Broad Institute Genomics Platform"/>
            <consortium name="The Broad Institute Genome Sequencing Center for Infectious Disease"/>
            <person name="Wu L."/>
            <person name="Ma J."/>
        </authorList>
    </citation>
    <scope>NUCLEOTIDE SEQUENCE [LARGE SCALE GENOMIC DNA]</scope>
    <source>
        <strain evidence="2">JCM 30346</strain>
    </source>
</reference>
<evidence type="ECO:0000313" key="2">
    <source>
        <dbReference type="Proteomes" id="UP001596137"/>
    </source>
</evidence>
<sequence>MTFVQKEMRPAGPVRINGRPYKCYHVDRAGHELEPEVVKAAEEFVDQLVPPLADDSPAGWIVIHRGDDTGAYLLVYTWAWDNVVETHTASAGQPVLGCPDSDPTHFVRNAQRFMGCVWELAVLEHERASFVRHVLAPDKPDLDAYLADLSPAGEVGR</sequence>
<comment type="caution">
    <text evidence="1">The sequence shown here is derived from an EMBL/GenBank/DDBJ whole genome shotgun (WGS) entry which is preliminary data.</text>
</comment>
<dbReference type="Proteomes" id="UP001596137">
    <property type="component" value="Unassembled WGS sequence"/>
</dbReference>
<dbReference type="EMBL" id="JBHSRF010000009">
    <property type="protein sequence ID" value="MFC6081320.1"/>
    <property type="molecule type" value="Genomic_DNA"/>
</dbReference>
<accession>A0ABW1NEC9</accession>
<evidence type="ECO:0000313" key="1">
    <source>
        <dbReference type="EMBL" id="MFC6081320.1"/>
    </source>
</evidence>
<organism evidence="1 2">
    <name type="scientific">Sphaerisporangium aureirubrum</name>
    <dbReference type="NCBI Taxonomy" id="1544736"/>
    <lineage>
        <taxon>Bacteria</taxon>
        <taxon>Bacillati</taxon>
        <taxon>Actinomycetota</taxon>
        <taxon>Actinomycetes</taxon>
        <taxon>Streptosporangiales</taxon>
        <taxon>Streptosporangiaceae</taxon>
        <taxon>Sphaerisporangium</taxon>
    </lineage>
</organism>
<dbReference type="RefSeq" id="WP_380749031.1">
    <property type="nucleotide sequence ID" value="NZ_JBHSRF010000009.1"/>
</dbReference>